<dbReference type="AlphaFoldDB" id="A0A540MLQ0"/>
<reference evidence="2 3" key="1">
    <citation type="journal article" date="2019" name="G3 (Bethesda)">
        <title>Sequencing of a Wild Apple (Malus baccata) Genome Unravels the Differences Between Cultivated and Wild Apple Species Regarding Disease Resistance and Cold Tolerance.</title>
        <authorList>
            <person name="Chen X."/>
        </authorList>
    </citation>
    <scope>NUCLEOTIDE SEQUENCE [LARGE SCALE GENOMIC DNA]</scope>
    <source>
        <strain evidence="3">cv. Shandingzi</strain>
        <tissue evidence="2">Leaves</tissue>
    </source>
</reference>
<evidence type="ECO:0000313" key="2">
    <source>
        <dbReference type="EMBL" id="TQD99710.1"/>
    </source>
</evidence>
<gene>
    <name evidence="2" type="ORF">C1H46_014714</name>
</gene>
<accession>A0A540MLQ0</accession>
<feature type="compositionally biased region" description="Low complexity" evidence="1">
    <location>
        <begin position="55"/>
        <end position="65"/>
    </location>
</feature>
<name>A0A540MLQ0_MALBA</name>
<evidence type="ECO:0000313" key="3">
    <source>
        <dbReference type="Proteomes" id="UP000315295"/>
    </source>
</evidence>
<dbReference type="Proteomes" id="UP000315295">
    <property type="component" value="Unassembled WGS sequence"/>
</dbReference>
<proteinExistence type="predicted"/>
<dbReference type="STRING" id="106549.A0A540MLQ0"/>
<organism evidence="2 3">
    <name type="scientific">Malus baccata</name>
    <name type="common">Siberian crab apple</name>
    <name type="synonym">Pyrus baccata</name>
    <dbReference type="NCBI Taxonomy" id="106549"/>
    <lineage>
        <taxon>Eukaryota</taxon>
        <taxon>Viridiplantae</taxon>
        <taxon>Streptophyta</taxon>
        <taxon>Embryophyta</taxon>
        <taxon>Tracheophyta</taxon>
        <taxon>Spermatophyta</taxon>
        <taxon>Magnoliopsida</taxon>
        <taxon>eudicotyledons</taxon>
        <taxon>Gunneridae</taxon>
        <taxon>Pentapetalae</taxon>
        <taxon>rosids</taxon>
        <taxon>fabids</taxon>
        <taxon>Rosales</taxon>
        <taxon>Rosaceae</taxon>
        <taxon>Amygdaloideae</taxon>
        <taxon>Maleae</taxon>
        <taxon>Malus</taxon>
    </lineage>
</organism>
<comment type="caution">
    <text evidence="2">The sequence shown here is derived from an EMBL/GenBank/DDBJ whole genome shotgun (WGS) entry which is preliminary data.</text>
</comment>
<keyword evidence="3" id="KW-1185">Reference proteome</keyword>
<dbReference type="EMBL" id="VIEB01000230">
    <property type="protein sequence ID" value="TQD99710.1"/>
    <property type="molecule type" value="Genomic_DNA"/>
</dbReference>
<evidence type="ECO:0000256" key="1">
    <source>
        <dbReference type="SAM" id="MobiDB-lite"/>
    </source>
</evidence>
<protein>
    <submittedName>
        <fullName evidence="2">Uncharacterized protein</fullName>
    </submittedName>
</protein>
<sequence length="99" mass="10029">MKPGPSSERNFGLFKPDGSPAYSIGLSTGNISFGNSNSSSSSGSGSGQGQVNPISNGGSPSGSSGTPYLSISSAPATERFHVIGWIAMMWLLASLLMKS</sequence>
<feature type="region of interest" description="Disordered" evidence="1">
    <location>
        <begin position="35"/>
        <end position="70"/>
    </location>
</feature>